<dbReference type="SUPFAM" id="SSF53756">
    <property type="entry name" value="UDP-Glycosyltransferase/glycogen phosphorylase"/>
    <property type="match status" value="1"/>
</dbReference>
<gene>
    <name evidence="3" type="ordered locus">Ddes_1013</name>
</gene>
<reference evidence="3" key="1">
    <citation type="submission" date="2009-01" db="EMBL/GenBank/DDBJ databases">
        <title>Complete sequence of Desulfovibrio desulfuricans subsp. desulfuricans str. ATCC 27774.</title>
        <authorList>
            <consortium name="US DOE Joint Genome Institute"/>
            <person name="Lucas S."/>
            <person name="Copeland A."/>
            <person name="Lapidus A."/>
            <person name="Glavina del Rio T."/>
            <person name="Tice H."/>
            <person name="Bruce D."/>
            <person name="Goodwin L."/>
            <person name="Pitluck S."/>
            <person name="Sims D."/>
            <person name="Lu M."/>
            <person name="Kiss H."/>
            <person name="Meineke L."/>
            <person name="Brettin T."/>
            <person name="Detter J.C."/>
            <person name="Han C."/>
            <person name="Larimer F."/>
            <person name="Land M."/>
            <person name="Hauser L."/>
            <person name="Kyrpides N."/>
            <person name="Ovchinnikova G."/>
            <person name="Hazen T.C."/>
        </authorList>
    </citation>
    <scope>NUCLEOTIDE SEQUENCE [LARGE SCALE GENOMIC DNA]</scope>
    <source>
        <strain evidence="3">ATCC 27774</strain>
    </source>
</reference>
<dbReference type="GO" id="GO:0016757">
    <property type="term" value="F:glycosyltransferase activity"/>
    <property type="evidence" value="ECO:0007669"/>
    <property type="project" value="InterPro"/>
</dbReference>
<dbReference type="CAZy" id="GT2">
    <property type="family name" value="Glycosyltransferase Family 2"/>
</dbReference>
<dbReference type="Pfam" id="PF00534">
    <property type="entry name" value="Glycos_transf_1"/>
    <property type="match status" value="1"/>
</dbReference>
<dbReference type="SUPFAM" id="SSF53448">
    <property type="entry name" value="Nucleotide-diphospho-sugar transferases"/>
    <property type="match status" value="1"/>
</dbReference>
<evidence type="ECO:0000259" key="1">
    <source>
        <dbReference type="Pfam" id="PF00534"/>
    </source>
</evidence>
<dbReference type="HOGENOM" id="CLU_348065_0_0_7"/>
<proteinExistence type="predicted"/>
<dbReference type="AlphaFoldDB" id="B8IZJ3"/>
<keyword evidence="3" id="KW-0808">Transferase</keyword>
<evidence type="ECO:0000313" key="3">
    <source>
        <dbReference type="EMBL" id="ACL48920.1"/>
    </source>
</evidence>
<dbReference type="Gene3D" id="3.90.550.10">
    <property type="entry name" value="Spore Coat Polysaccharide Biosynthesis Protein SpsA, Chain A"/>
    <property type="match status" value="1"/>
</dbReference>
<dbReference type="STRING" id="525146.Ddes_1013"/>
<dbReference type="KEGG" id="dds:Ddes_1013"/>
<evidence type="ECO:0000259" key="2">
    <source>
        <dbReference type="Pfam" id="PF00535"/>
    </source>
</evidence>
<dbReference type="Gene3D" id="3.40.50.2000">
    <property type="entry name" value="Glycogen Phosphorylase B"/>
    <property type="match status" value="2"/>
</dbReference>
<dbReference type="eggNOG" id="COG0438">
    <property type="taxonomic scope" value="Bacteria"/>
</dbReference>
<dbReference type="eggNOG" id="COG1216">
    <property type="taxonomic scope" value="Bacteria"/>
</dbReference>
<dbReference type="PANTHER" id="PTHR43685:SF2">
    <property type="entry name" value="GLYCOSYLTRANSFERASE 2-LIKE DOMAIN-CONTAINING PROTEIN"/>
    <property type="match status" value="1"/>
</dbReference>
<name>B8IZJ3_DESDA</name>
<dbReference type="InterPro" id="IPR050834">
    <property type="entry name" value="Glycosyltransf_2"/>
</dbReference>
<dbReference type="InterPro" id="IPR001173">
    <property type="entry name" value="Glyco_trans_2-like"/>
</dbReference>
<protein>
    <submittedName>
        <fullName evidence="3">Glycosyl transferase group 1</fullName>
    </submittedName>
</protein>
<organism evidence="3">
    <name type="scientific">Desulfovibrio desulfuricans (strain ATCC 27774 / DSM 6949 / MB)</name>
    <dbReference type="NCBI Taxonomy" id="525146"/>
    <lineage>
        <taxon>Bacteria</taxon>
        <taxon>Pseudomonadati</taxon>
        <taxon>Thermodesulfobacteriota</taxon>
        <taxon>Desulfovibrionia</taxon>
        <taxon>Desulfovibrionales</taxon>
        <taxon>Desulfovibrionaceae</taxon>
        <taxon>Desulfovibrio</taxon>
    </lineage>
</organism>
<dbReference type="PANTHER" id="PTHR43685">
    <property type="entry name" value="GLYCOSYLTRANSFERASE"/>
    <property type="match status" value="1"/>
</dbReference>
<dbReference type="InterPro" id="IPR029044">
    <property type="entry name" value="Nucleotide-diphossugar_trans"/>
</dbReference>
<dbReference type="InterPro" id="IPR001296">
    <property type="entry name" value="Glyco_trans_1"/>
</dbReference>
<dbReference type="Pfam" id="PF00535">
    <property type="entry name" value="Glycos_transf_2"/>
    <property type="match status" value="1"/>
</dbReference>
<feature type="domain" description="Glycosyl transferase family 1" evidence="1">
    <location>
        <begin position="234"/>
        <end position="399"/>
    </location>
</feature>
<feature type="domain" description="Glycosyltransferase 2-like" evidence="2">
    <location>
        <begin position="451"/>
        <end position="555"/>
    </location>
</feature>
<accession>B8IZJ3</accession>
<dbReference type="CAZy" id="GT4">
    <property type="family name" value="Glycosyltransferase Family 4"/>
</dbReference>
<sequence length="812" mass="88804">MAISDFIKGAPMRPPSHFIGPVAWWSDSLTCRGVERQVVHSARYFHQKKKKITLLCRTIAPGGGNDFFLEDARACSRVLGFSLDVVDRDLFDKARGIIGSFVSGASPVFIDSIAAYAAWLLRVRPRMLHIWNADHLEPLLAALIAGVPNIVIAGQSLSPAQRAPRGFESVNDRTAFAILANVMRLPHVVMTNNSRAGCTAYEEWLGLPPGTVRLTPNIFDLAAWPRPADAQVAELRAALGIPANARVLGGLFRFVSIKDPELWVSAAIRACAAVPDLYAVVGGDGLELESMKSRIAETPFAGRILFPGPVRDVPAFLSMCSVFLHTAHVEGLPNALLEAQAYEVPVVTTHCGGAADVVEHGKSGFVVEERDAVALAKYVEYLLDHQAFANSAGQAGRQRVTENFSPERTMGMLWDVYSDIFPDDFPIRTAPQEDTACAGLEVVGKVCPLVSIVLPTYNHLSFLPLAIESVLGQDYPNFELVIVDDGSTDGTASYLETLDSPHIRVESGPNTRLPAALNRGFALARGEYLTWVSADNICLPHFCSSLAGALSAFPQAGFASGGFARISQQGWILDHLAGAVSLDTLLCSNSGIAAFMYRRDVAMQVGEYDPRLEGAEDWDMWLRMLDVTLPVSVPHVLYHYRLHDNSMTARLSEKVRESSTRTAFKALRRLEQGGGIRKLFPQIEDCKNQELALFHAHLVMGSRMIQPGSFLKQAAARYLGVAYGMRPDDLLVMGNYAVALLWQGRHDMANELFCRGKAQATELFEALQSACAKQQRNVGRHEFNCPTLQCPGPEESELLGRVAASRLRFTDC</sequence>
<dbReference type="EMBL" id="CP001358">
    <property type="protein sequence ID" value="ACL48920.1"/>
    <property type="molecule type" value="Genomic_DNA"/>
</dbReference>